<evidence type="ECO:0000256" key="1">
    <source>
        <dbReference type="ARBA" id="ARBA00004141"/>
    </source>
</evidence>
<dbReference type="InterPro" id="IPR004814">
    <property type="entry name" value="Oligopep_transpt"/>
</dbReference>
<accession>A0A160VJD2</accession>
<evidence type="ECO:0000256" key="5">
    <source>
        <dbReference type="ARBA" id="ARBA00023136"/>
    </source>
</evidence>
<evidence type="ECO:0000256" key="3">
    <source>
        <dbReference type="ARBA" id="ARBA00022692"/>
    </source>
</evidence>
<feature type="transmembrane region" description="Helical" evidence="6">
    <location>
        <begin position="438"/>
        <end position="464"/>
    </location>
</feature>
<dbReference type="PANTHER" id="PTHR31645:SF0">
    <property type="entry name" value="OLIGOPEPTIDE TRANSPORTER YGL114W-RELATED"/>
    <property type="match status" value="1"/>
</dbReference>
<keyword evidence="5 6" id="KW-0472">Membrane</keyword>
<feature type="transmembrane region" description="Helical" evidence="6">
    <location>
        <begin position="219"/>
        <end position="240"/>
    </location>
</feature>
<dbReference type="InterPro" id="IPR045035">
    <property type="entry name" value="YSL-like"/>
</dbReference>
<name>A0A160VJD2_9ZZZZ</name>
<feature type="transmembrane region" description="Helical" evidence="6">
    <location>
        <begin position="102"/>
        <end position="120"/>
    </location>
</feature>
<dbReference type="InterPro" id="IPR004813">
    <property type="entry name" value="OPT"/>
</dbReference>
<dbReference type="Pfam" id="PF03169">
    <property type="entry name" value="OPT"/>
    <property type="match status" value="1"/>
</dbReference>
<evidence type="ECO:0000313" key="7">
    <source>
        <dbReference type="EMBL" id="CUV10772.1"/>
    </source>
</evidence>
<keyword evidence="4 6" id="KW-1133">Transmembrane helix</keyword>
<dbReference type="GO" id="GO:0016020">
    <property type="term" value="C:membrane"/>
    <property type="evidence" value="ECO:0007669"/>
    <property type="project" value="UniProtKB-SubCell"/>
</dbReference>
<protein>
    <submittedName>
        <fullName evidence="7">Oligopeptide transporter</fullName>
    </submittedName>
</protein>
<feature type="transmembrane region" description="Helical" evidence="6">
    <location>
        <begin position="337"/>
        <end position="360"/>
    </location>
</feature>
<reference evidence="7" key="1">
    <citation type="submission" date="2015-10" db="EMBL/GenBank/DDBJ databases">
        <authorList>
            <person name="Gilbert D.G."/>
        </authorList>
    </citation>
    <scope>NUCLEOTIDE SEQUENCE</scope>
</reference>
<evidence type="ECO:0000256" key="6">
    <source>
        <dbReference type="SAM" id="Phobius"/>
    </source>
</evidence>
<dbReference type="NCBIfam" id="TIGR00733">
    <property type="entry name" value="OPT family oligopeptide transporter"/>
    <property type="match status" value="1"/>
</dbReference>
<sequence length="621" mass="64504">MSNNQYPEITIKAVFLGIILSMVLAGANAYLGLFAGMTVSASIPAAVISMGVLSLFKKSNILENNIVQTAASAGESLAAGVIFTIPALVLLGYWNTFDYVEVAKIAAIGGVIGVLFTVPLRRALIVTAKLKYPEGVATAEVLRAGDKARKGAADDGSGGLKTIGIASLVGGIMKVCQQGFAMWHAEMAGAVTFGKSIFGLGTDVSPALISVGYIVGRNIGILVVGGGLISWAVAIPIYSAMVGFEGDALDSAWNIWNSKIRYLGVGAMVVGGVWSLIKLFKPLVEGVKASLDSVKNQTADGDVPLEERDMPINYVGIALLALLVPVFLLYLDIIQSVGIAALLAIMMMVFGFLFSAVAAYMAGVVGSSNNPISGVTIATILFTSLLLLAILGTGSGVGAASAIMVGAVVCCAAAIGGDNLQDLKAGHILGATPWKQQVMQIVGTLSAAVVLGLVLDILHTAYVIGSPTLSAPQATLMKSVADGVFTGNLPWNFVYIGGVIAVMLILTDLRQERMGSDFRVPVLAVAVGIYLPITLTVPIFIGGMINHLGKKAGGSEASEKRGLLMSSGLITGEALMGILVAVPIFLTGQKYWWPHFSGFGLLGPALFIAVIYWLYTSVSKK</sequence>
<dbReference type="PANTHER" id="PTHR31645">
    <property type="entry name" value="OLIGOPEPTIDE TRANSPORTER YGL114W-RELATED"/>
    <property type="match status" value="1"/>
</dbReference>
<feature type="transmembrane region" description="Helical" evidence="6">
    <location>
        <begin position="33"/>
        <end position="56"/>
    </location>
</feature>
<dbReference type="EMBL" id="FAXC01000493">
    <property type="protein sequence ID" value="CUV10772.1"/>
    <property type="molecule type" value="Genomic_DNA"/>
</dbReference>
<feature type="transmembrane region" description="Helical" evidence="6">
    <location>
        <begin position="518"/>
        <end position="543"/>
    </location>
</feature>
<organism evidence="7">
    <name type="scientific">hydrothermal vent metagenome</name>
    <dbReference type="NCBI Taxonomy" id="652676"/>
    <lineage>
        <taxon>unclassified sequences</taxon>
        <taxon>metagenomes</taxon>
        <taxon>ecological metagenomes</taxon>
    </lineage>
</organism>
<proteinExistence type="predicted"/>
<feature type="transmembrane region" description="Helical" evidence="6">
    <location>
        <begin position="563"/>
        <end position="586"/>
    </location>
</feature>
<dbReference type="NCBIfam" id="TIGR00728">
    <property type="entry name" value="OPT_sfam"/>
    <property type="match status" value="1"/>
</dbReference>
<feature type="transmembrane region" description="Helical" evidence="6">
    <location>
        <begin position="484"/>
        <end position="506"/>
    </location>
</feature>
<comment type="subcellular location">
    <subcellularLocation>
        <location evidence="1">Membrane</location>
        <topology evidence="1">Multi-pass membrane protein</topology>
    </subcellularLocation>
</comment>
<feature type="transmembrane region" description="Helical" evidence="6">
    <location>
        <begin position="9"/>
        <end position="27"/>
    </location>
</feature>
<feature type="transmembrane region" description="Helical" evidence="6">
    <location>
        <begin position="372"/>
        <end position="391"/>
    </location>
</feature>
<dbReference type="GO" id="GO:0035673">
    <property type="term" value="F:oligopeptide transmembrane transporter activity"/>
    <property type="evidence" value="ECO:0007669"/>
    <property type="project" value="InterPro"/>
</dbReference>
<keyword evidence="3 6" id="KW-0812">Transmembrane</keyword>
<dbReference type="AlphaFoldDB" id="A0A160VJD2"/>
<feature type="transmembrane region" description="Helical" evidence="6">
    <location>
        <begin position="397"/>
        <end position="417"/>
    </location>
</feature>
<evidence type="ECO:0000256" key="2">
    <source>
        <dbReference type="ARBA" id="ARBA00022448"/>
    </source>
</evidence>
<gene>
    <name evidence="7" type="ORF">MGWOODY_Mmi2602</name>
</gene>
<keyword evidence="2" id="KW-0813">Transport</keyword>
<feature type="transmembrane region" description="Helical" evidence="6">
    <location>
        <begin position="598"/>
        <end position="615"/>
    </location>
</feature>
<feature type="transmembrane region" description="Helical" evidence="6">
    <location>
        <begin position="77"/>
        <end position="96"/>
    </location>
</feature>
<dbReference type="PRINTS" id="PR00173">
    <property type="entry name" value="EDTRNSPORT"/>
</dbReference>
<evidence type="ECO:0000256" key="4">
    <source>
        <dbReference type="ARBA" id="ARBA00022989"/>
    </source>
</evidence>
<feature type="transmembrane region" description="Helical" evidence="6">
    <location>
        <begin position="312"/>
        <end position="331"/>
    </location>
</feature>